<keyword evidence="1" id="KW-0472">Membrane</keyword>
<evidence type="ECO:0000313" key="2">
    <source>
        <dbReference type="EMBL" id="MPN48460.1"/>
    </source>
</evidence>
<comment type="caution">
    <text evidence="2">The sequence shown here is derived from an EMBL/GenBank/DDBJ whole genome shotgun (WGS) entry which is preliminary data.</text>
</comment>
<organism evidence="2">
    <name type="scientific">bioreactor metagenome</name>
    <dbReference type="NCBI Taxonomy" id="1076179"/>
    <lineage>
        <taxon>unclassified sequences</taxon>
        <taxon>metagenomes</taxon>
        <taxon>ecological metagenomes</taxon>
    </lineage>
</organism>
<keyword evidence="1" id="KW-1133">Transmembrane helix</keyword>
<evidence type="ECO:0000256" key="1">
    <source>
        <dbReference type="SAM" id="Phobius"/>
    </source>
</evidence>
<dbReference type="EMBL" id="VSSQ01110795">
    <property type="protein sequence ID" value="MPN48460.1"/>
    <property type="molecule type" value="Genomic_DNA"/>
</dbReference>
<protein>
    <submittedName>
        <fullName evidence="2">Uncharacterized protein</fullName>
    </submittedName>
</protein>
<reference evidence="2" key="1">
    <citation type="submission" date="2019-08" db="EMBL/GenBank/DDBJ databases">
        <authorList>
            <person name="Kucharzyk K."/>
            <person name="Murdoch R.W."/>
            <person name="Higgins S."/>
            <person name="Loffler F."/>
        </authorList>
    </citation>
    <scope>NUCLEOTIDE SEQUENCE</scope>
</reference>
<sequence length="98" mass="11414">MAGSEKQQFRFRDEVLAFRVRFEDVADFFRDRGASGRAGDRGFMSGQPQFFREKMNLGAFSAALHSFKRDEQTFFHIKKSVFSCFICVWAFAIPPLRM</sequence>
<gene>
    <name evidence="2" type="ORF">SDC9_196067</name>
</gene>
<keyword evidence="1" id="KW-0812">Transmembrane</keyword>
<feature type="transmembrane region" description="Helical" evidence="1">
    <location>
        <begin position="77"/>
        <end position="96"/>
    </location>
</feature>
<dbReference type="AlphaFoldDB" id="A0A645IBE5"/>
<name>A0A645IBE5_9ZZZZ</name>
<accession>A0A645IBE5</accession>
<proteinExistence type="predicted"/>